<dbReference type="RefSeq" id="WP_182536106.1">
    <property type="nucleotide sequence ID" value="NZ_JACJIP010000016.1"/>
</dbReference>
<dbReference type="AlphaFoldDB" id="A0A7W3SUD8"/>
<organism evidence="1 2">
    <name type="scientific">Fontibacillus solani</name>
    <dbReference type="NCBI Taxonomy" id="1572857"/>
    <lineage>
        <taxon>Bacteria</taxon>
        <taxon>Bacillati</taxon>
        <taxon>Bacillota</taxon>
        <taxon>Bacilli</taxon>
        <taxon>Bacillales</taxon>
        <taxon>Paenibacillaceae</taxon>
        <taxon>Fontibacillus</taxon>
    </lineage>
</organism>
<evidence type="ECO:0008006" key="3">
    <source>
        <dbReference type="Google" id="ProtNLM"/>
    </source>
</evidence>
<evidence type="ECO:0000313" key="1">
    <source>
        <dbReference type="EMBL" id="MBA9086153.1"/>
    </source>
</evidence>
<proteinExistence type="predicted"/>
<dbReference type="Pfam" id="PF06042">
    <property type="entry name" value="NTP_transf_6"/>
    <property type="match status" value="1"/>
</dbReference>
<gene>
    <name evidence="1" type="ORF">FHR92_002626</name>
</gene>
<evidence type="ECO:0000313" key="2">
    <source>
        <dbReference type="Proteomes" id="UP000567067"/>
    </source>
</evidence>
<protein>
    <recommendedName>
        <fullName evidence="3">Nucleotidyltransferase</fullName>
    </recommendedName>
</protein>
<dbReference type="PANTHER" id="PTHR39166">
    <property type="entry name" value="BLL1166 PROTEIN"/>
    <property type="match status" value="1"/>
</dbReference>
<comment type="caution">
    <text evidence="1">The sequence shown here is derived from an EMBL/GenBank/DDBJ whole genome shotgun (WGS) entry which is preliminary data.</text>
</comment>
<keyword evidence="2" id="KW-1185">Reference proteome</keyword>
<dbReference type="Proteomes" id="UP000567067">
    <property type="component" value="Unassembled WGS sequence"/>
</dbReference>
<reference evidence="1 2" key="1">
    <citation type="submission" date="2020-08" db="EMBL/GenBank/DDBJ databases">
        <title>Genomic Encyclopedia of Type Strains, Phase III (KMG-III): the genomes of soil and plant-associated and newly described type strains.</title>
        <authorList>
            <person name="Whitman W."/>
        </authorList>
    </citation>
    <scope>NUCLEOTIDE SEQUENCE [LARGE SCALE GENOMIC DNA]</scope>
    <source>
        <strain evidence="1 2">CECT 8693</strain>
    </source>
</reference>
<name>A0A7W3SUD8_9BACL</name>
<dbReference type="InterPro" id="IPR009267">
    <property type="entry name" value="NTP_transf_6"/>
</dbReference>
<sequence length="125" mass="14570">MDLSIEAEDEVIQTGKDIFSDIPYKIDIKNQARVHLWYGDKFGFEIEPYQSVEDGICSWPTTATSLGVRLEKNNIWKVYAPFGLSDLFNLTVRANKRLITEQIFMKKANKWKSKWPELIVHSWST</sequence>
<accession>A0A7W3SUD8</accession>
<dbReference type="EMBL" id="JACJIP010000016">
    <property type="protein sequence ID" value="MBA9086153.1"/>
    <property type="molecule type" value="Genomic_DNA"/>
</dbReference>
<dbReference type="PANTHER" id="PTHR39166:SF1">
    <property type="entry name" value="BLL1166 PROTEIN"/>
    <property type="match status" value="1"/>
</dbReference>